<dbReference type="PANTHER" id="PTHR43143">
    <property type="entry name" value="METALLOPHOSPHOESTERASE, CALCINEURIN SUPERFAMILY"/>
    <property type="match status" value="1"/>
</dbReference>
<reference evidence="2 3" key="1">
    <citation type="submission" date="2021-03" db="EMBL/GenBank/DDBJ databases">
        <title>novel species isolated from a fishpond in China.</title>
        <authorList>
            <person name="Lu H."/>
            <person name="Cai Z."/>
        </authorList>
    </citation>
    <scope>NUCLEOTIDE SEQUENCE [LARGE SCALE GENOMIC DNA]</scope>
    <source>
        <strain evidence="2 3">H41</strain>
    </source>
</reference>
<dbReference type="EMBL" id="JAFKCT010000011">
    <property type="protein sequence ID" value="MBN7813273.1"/>
    <property type="molecule type" value="Genomic_DNA"/>
</dbReference>
<name>A0ABS3C8A4_9BACT</name>
<dbReference type="InterPro" id="IPR029052">
    <property type="entry name" value="Metallo-depent_PP-like"/>
</dbReference>
<dbReference type="Pfam" id="PF00149">
    <property type="entry name" value="Metallophos"/>
    <property type="match status" value="1"/>
</dbReference>
<evidence type="ECO:0000313" key="3">
    <source>
        <dbReference type="Proteomes" id="UP000664317"/>
    </source>
</evidence>
<gene>
    <name evidence="2" type="ORF">J0A68_20130</name>
</gene>
<feature type="domain" description="Calcineurin-like phosphoesterase" evidence="1">
    <location>
        <begin position="52"/>
        <end position="255"/>
    </location>
</feature>
<keyword evidence="3" id="KW-1185">Reference proteome</keyword>
<proteinExistence type="predicted"/>
<dbReference type="InterPro" id="IPR051918">
    <property type="entry name" value="STPP_CPPED1"/>
</dbReference>
<evidence type="ECO:0000259" key="1">
    <source>
        <dbReference type="Pfam" id="PF00149"/>
    </source>
</evidence>
<dbReference type="Proteomes" id="UP000664317">
    <property type="component" value="Unassembled WGS sequence"/>
</dbReference>
<dbReference type="InterPro" id="IPR004843">
    <property type="entry name" value="Calcineurin-like_PHP"/>
</dbReference>
<protein>
    <submittedName>
        <fullName evidence="2">Metallophosphoesterase</fullName>
    </submittedName>
</protein>
<accession>A0ABS3C8A4</accession>
<evidence type="ECO:0000313" key="2">
    <source>
        <dbReference type="EMBL" id="MBN7813273.1"/>
    </source>
</evidence>
<dbReference type="PROSITE" id="PS51318">
    <property type="entry name" value="TAT"/>
    <property type="match status" value="1"/>
</dbReference>
<dbReference type="PANTHER" id="PTHR43143:SF1">
    <property type="entry name" value="SERINE_THREONINE-PROTEIN PHOSPHATASE CPPED1"/>
    <property type="match status" value="1"/>
</dbReference>
<organism evidence="2 3">
    <name type="scientific">Algoriphagus oliviformis</name>
    <dbReference type="NCBI Taxonomy" id="2811231"/>
    <lineage>
        <taxon>Bacteria</taxon>
        <taxon>Pseudomonadati</taxon>
        <taxon>Bacteroidota</taxon>
        <taxon>Cytophagia</taxon>
        <taxon>Cytophagales</taxon>
        <taxon>Cyclobacteriaceae</taxon>
        <taxon>Algoriphagus</taxon>
    </lineage>
</organism>
<dbReference type="Gene3D" id="3.60.21.10">
    <property type="match status" value="1"/>
</dbReference>
<sequence length="317" mass="36288">MAKETQGNLSRRRFIQASGMAMASMPFLSLASQRPENGQAKNSGDSSFEFSFLTDIHLKPEMNAPLGFQMAIDKVNALNPDFVITGGDLVYDVMRGDYARSEMLFDLYQKMSRGFQMPVYNCIGNHDLFAIYEESPEGADHPDYKYGMWERYFGKTYYSFDHKGWHFIVLNSLDVTEEKGYKGIFQADQLDWLAEDLKNTDPSTPIIVTTHIPMLSTHWQLKGQNGAVGVENSAEVIRMLENHNLKLILQGHIHWKEYGMVNDRFDFITGGSIAGNGWKGRRHNTKEGFVQVKIQGESFSWEYIDHGWEAERLKLEL</sequence>
<dbReference type="SUPFAM" id="SSF56300">
    <property type="entry name" value="Metallo-dependent phosphatases"/>
    <property type="match status" value="1"/>
</dbReference>
<dbReference type="InterPro" id="IPR006311">
    <property type="entry name" value="TAT_signal"/>
</dbReference>
<comment type="caution">
    <text evidence="2">The sequence shown here is derived from an EMBL/GenBank/DDBJ whole genome shotgun (WGS) entry which is preliminary data.</text>
</comment>
<dbReference type="RefSeq" id="WP_206580048.1">
    <property type="nucleotide sequence ID" value="NZ_JAFKCT010000011.1"/>
</dbReference>